<organism evidence="2 3">
    <name type="scientific">Stylosanthes scabra</name>
    <dbReference type="NCBI Taxonomy" id="79078"/>
    <lineage>
        <taxon>Eukaryota</taxon>
        <taxon>Viridiplantae</taxon>
        <taxon>Streptophyta</taxon>
        <taxon>Embryophyta</taxon>
        <taxon>Tracheophyta</taxon>
        <taxon>Spermatophyta</taxon>
        <taxon>Magnoliopsida</taxon>
        <taxon>eudicotyledons</taxon>
        <taxon>Gunneridae</taxon>
        <taxon>Pentapetalae</taxon>
        <taxon>rosids</taxon>
        <taxon>fabids</taxon>
        <taxon>Fabales</taxon>
        <taxon>Fabaceae</taxon>
        <taxon>Papilionoideae</taxon>
        <taxon>50 kb inversion clade</taxon>
        <taxon>dalbergioids sensu lato</taxon>
        <taxon>Dalbergieae</taxon>
        <taxon>Pterocarpus clade</taxon>
        <taxon>Stylosanthes</taxon>
    </lineage>
</organism>
<evidence type="ECO:0000256" key="1">
    <source>
        <dbReference type="SAM" id="MobiDB-lite"/>
    </source>
</evidence>
<evidence type="ECO:0000313" key="2">
    <source>
        <dbReference type="EMBL" id="MED6105999.1"/>
    </source>
</evidence>
<gene>
    <name evidence="2" type="ORF">PIB30_000785</name>
</gene>
<evidence type="ECO:0000313" key="3">
    <source>
        <dbReference type="Proteomes" id="UP001341840"/>
    </source>
</evidence>
<sequence length="218" mass="23765">MVGGHYSSFKVLIVANIGPIIRSLAKVVIGGETFTIFVREVGLGRIDIEDVVPYQKEPQQTMVRNVAMEPGESNNGENNAEPIAETLVVTSIEEEDEGSKVGETQPAREERNNDTHLEEAPKSPNGPTAQLVTNEGIGPKGAFGNPFEAGSTSISIPPGFERPDFTDTASKDAEREGVRTTNKSGNNGGRRHMKKVLKLNDQLKEKARKLKEARKQRT</sequence>
<feature type="region of interest" description="Disordered" evidence="1">
    <location>
        <begin position="92"/>
        <end position="218"/>
    </location>
</feature>
<proteinExistence type="predicted"/>
<keyword evidence="3" id="KW-1185">Reference proteome</keyword>
<feature type="compositionally biased region" description="Basic and acidic residues" evidence="1">
    <location>
        <begin position="106"/>
        <end position="121"/>
    </location>
</feature>
<dbReference type="EMBL" id="JASCZI010000002">
    <property type="protein sequence ID" value="MED6105999.1"/>
    <property type="molecule type" value="Genomic_DNA"/>
</dbReference>
<protein>
    <submittedName>
        <fullName evidence="2">Uncharacterized protein</fullName>
    </submittedName>
</protein>
<feature type="compositionally biased region" description="Basic and acidic residues" evidence="1">
    <location>
        <begin position="161"/>
        <end position="178"/>
    </location>
</feature>
<reference evidence="2 3" key="1">
    <citation type="journal article" date="2023" name="Plants (Basel)">
        <title>Bridging the Gap: Combining Genomics and Transcriptomics Approaches to Understand Stylosanthes scabra, an Orphan Legume from the Brazilian Caatinga.</title>
        <authorList>
            <person name="Ferreira-Neto J.R.C."/>
            <person name="da Silva M.D."/>
            <person name="Binneck E."/>
            <person name="de Melo N.F."/>
            <person name="da Silva R.H."/>
            <person name="de Melo A.L.T.M."/>
            <person name="Pandolfi V."/>
            <person name="Bustamante F.O."/>
            <person name="Brasileiro-Vidal A.C."/>
            <person name="Benko-Iseppon A.M."/>
        </authorList>
    </citation>
    <scope>NUCLEOTIDE SEQUENCE [LARGE SCALE GENOMIC DNA]</scope>
    <source>
        <tissue evidence="2">Leaves</tissue>
    </source>
</reference>
<name>A0ABU6Q273_9FABA</name>
<dbReference type="Proteomes" id="UP001341840">
    <property type="component" value="Unassembled WGS sequence"/>
</dbReference>
<accession>A0ABU6Q273</accession>
<comment type="caution">
    <text evidence="2">The sequence shown here is derived from an EMBL/GenBank/DDBJ whole genome shotgun (WGS) entry which is preliminary data.</text>
</comment>